<dbReference type="PANTHER" id="PTHR48108">
    <property type="entry name" value="CBS DOMAIN-CONTAINING PROTEIN CBSX2, CHLOROPLASTIC"/>
    <property type="match status" value="1"/>
</dbReference>
<dbReference type="InterPro" id="IPR016436">
    <property type="entry name" value="UCP005063_CBS"/>
</dbReference>
<dbReference type="InterPro" id="IPR000644">
    <property type="entry name" value="CBS_dom"/>
</dbReference>
<organism evidence="4 5">
    <name type="scientific">Methanobacterium congolense</name>
    <dbReference type="NCBI Taxonomy" id="118062"/>
    <lineage>
        <taxon>Archaea</taxon>
        <taxon>Methanobacteriati</taxon>
        <taxon>Methanobacteriota</taxon>
        <taxon>Methanomada group</taxon>
        <taxon>Methanobacteria</taxon>
        <taxon>Methanobacteriales</taxon>
        <taxon>Methanobacteriaceae</taxon>
        <taxon>Methanobacterium</taxon>
    </lineage>
</organism>
<dbReference type="GeneID" id="30412860"/>
<dbReference type="EMBL" id="LT607756">
    <property type="protein sequence ID" value="SCG86572.1"/>
    <property type="molecule type" value="Genomic_DNA"/>
</dbReference>
<keyword evidence="5" id="KW-1185">Reference proteome</keyword>
<feature type="domain" description="CBS" evidence="3">
    <location>
        <begin position="239"/>
        <end position="295"/>
    </location>
</feature>
<dbReference type="PROSITE" id="PS51371">
    <property type="entry name" value="CBS"/>
    <property type="match status" value="2"/>
</dbReference>
<sequence length="295" mass="32556">MFTPVQKEILQILIDLYKKSNYRPVKGEEIASVMNRNPGTIRNQMQYLRSLHIVEGISGPKGGYKPTLEAYQTLNINVADEEATVPIFKKGKKVEDVTVTKIEFGSIPHPAGCEAAINIMGNIKQFNLGEELRVGPTPVNKLVINGKIVGRDDTDNILLLDVGDLQSIPNRSVLEIASQNLITLDPSMDIKEAAWILSNNGIDGAPVMKGSDILGILTLTDITRAIANKEEDLRITKLMSKYIKTVKHDVKLPKVIETLNKNKIGRLIVVDEKGTPIGIVTKTDIINRMAGLYLH</sequence>
<evidence type="ECO:0000313" key="4">
    <source>
        <dbReference type="EMBL" id="SCG86572.1"/>
    </source>
</evidence>
<dbReference type="InterPro" id="IPR051462">
    <property type="entry name" value="CBS_domain-containing"/>
</dbReference>
<dbReference type="InterPro" id="IPR036390">
    <property type="entry name" value="WH_DNA-bd_sf"/>
</dbReference>
<name>A0A1D3L4K9_9EURY</name>
<keyword evidence="1" id="KW-0677">Repeat</keyword>
<proteinExistence type="predicted"/>
<evidence type="ECO:0000256" key="1">
    <source>
        <dbReference type="ARBA" id="ARBA00022737"/>
    </source>
</evidence>
<evidence type="ECO:0000259" key="3">
    <source>
        <dbReference type="PROSITE" id="PS51371"/>
    </source>
</evidence>
<dbReference type="SMART" id="SM00116">
    <property type="entry name" value="CBS"/>
    <property type="match status" value="2"/>
</dbReference>
<evidence type="ECO:0000256" key="2">
    <source>
        <dbReference type="PROSITE-ProRule" id="PRU00703"/>
    </source>
</evidence>
<dbReference type="InterPro" id="IPR005104">
    <property type="entry name" value="WHTH_HrcA_DNA-bd"/>
</dbReference>
<dbReference type="KEGG" id="mcub:MCBB_2024"/>
<gene>
    <name evidence="4" type="ORF">MCBB_2024</name>
</gene>
<dbReference type="STRING" id="118062.MCBB_2024"/>
<dbReference type="SUPFAM" id="SSF46785">
    <property type="entry name" value="Winged helix' DNA-binding domain"/>
    <property type="match status" value="1"/>
</dbReference>
<dbReference type="PANTHER" id="PTHR48108:SF23">
    <property type="entry name" value="CBS DOMAIN-CONTAINING PROTEIN"/>
    <property type="match status" value="1"/>
</dbReference>
<evidence type="ECO:0000313" key="5">
    <source>
        <dbReference type="Proteomes" id="UP000094707"/>
    </source>
</evidence>
<reference evidence="4 5" key="1">
    <citation type="submission" date="2016-08" db="EMBL/GenBank/DDBJ databases">
        <authorList>
            <person name="Seilhamer J.J."/>
        </authorList>
    </citation>
    <scope>NUCLEOTIDE SEQUENCE [LARGE SCALE GENOMIC DNA]</scope>
    <source>
        <strain evidence="4">Buetzberg</strain>
    </source>
</reference>
<dbReference type="SUPFAM" id="SSF54631">
    <property type="entry name" value="CBS-domain pair"/>
    <property type="match status" value="1"/>
</dbReference>
<keyword evidence="2" id="KW-0129">CBS domain</keyword>
<accession>A0A1D3L4K9</accession>
<feature type="domain" description="CBS" evidence="3">
    <location>
        <begin position="177"/>
        <end position="233"/>
    </location>
</feature>
<dbReference type="Gene3D" id="1.10.10.10">
    <property type="entry name" value="Winged helix-like DNA-binding domain superfamily/Winged helix DNA-binding domain"/>
    <property type="match status" value="1"/>
</dbReference>
<dbReference type="GO" id="GO:0006355">
    <property type="term" value="P:regulation of DNA-templated transcription"/>
    <property type="evidence" value="ECO:0007669"/>
    <property type="project" value="InterPro"/>
</dbReference>
<dbReference type="GO" id="GO:0003677">
    <property type="term" value="F:DNA binding"/>
    <property type="evidence" value="ECO:0007669"/>
    <property type="project" value="InterPro"/>
</dbReference>
<dbReference type="Pfam" id="PF03444">
    <property type="entry name" value="WHD_HrcA"/>
    <property type="match status" value="1"/>
</dbReference>
<dbReference type="Proteomes" id="UP000094707">
    <property type="component" value="Chromosome I"/>
</dbReference>
<protein>
    <recommendedName>
        <fullName evidence="3">CBS domain-containing protein</fullName>
    </recommendedName>
</protein>
<dbReference type="InterPro" id="IPR036388">
    <property type="entry name" value="WH-like_DNA-bd_sf"/>
</dbReference>
<dbReference type="AlphaFoldDB" id="A0A1D3L4K9"/>
<dbReference type="Pfam" id="PF00571">
    <property type="entry name" value="CBS"/>
    <property type="match status" value="2"/>
</dbReference>
<dbReference type="RefSeq" id="WP_071907624.1">
    <property type="nucleotide sequence ID" value="NZ_LT607756.1"/>
</dbReference>
<dbReference type="OrthoDB" id="64432at2157"/>
<dbReference type="InterPro" id="IPR046342">
    <property type="entry name" value="CBS_dom_sf"/>
</dbReference>
<dbReference type="PIRSF" id="PIRSF005063">
    <property type="entry name" value="UCP005063_CBS_MJ1232"/>
    <property type="match status" value="1"/>
</dbReference>
<dbReference type="Gene3D" id="3.10.580.10">
    <property type="entry name" value="CBS-domain"/>
    <property type="match status" value="2"/>
</dbReference>